<evidence type="ECO:0000256" key="6">
    <source>
        <dbReference type="ARBA" id="ARBA00022967"/>
    </source>
</evidence>
<evidence type="ECO:0000256" key="5">
    <source>
        <dbReference type="ARBA" id="ARBA00022840"/>
    </source>
</evidence>
<dbReference type="Pfam" id="PF00005">
    <property type="entry name" value="ABC_tran"/>
    <property type="match status" value="1"/>
</dbReference>
<dbReference type="GO" id="GO:0005524">
    <property type="term" value="F:ATP binding"/>
    <property type="evidence" value="ECO:0007669"/>
    <property type="project" value="UniProtKB-UniRule"/>
</dbReference>
<dbReference type="PANTHER" id="PTHR24220">
    <property type="entry name" value="IMPORT ATP-BINDING PROTEIN"/>
    <property type="match status" value="1"/>
</dbReference>
<dbReference type="AlphaFoldDB" id="A0A379B4C2"/>
<keyword evidence="2 8" id="KW-1003">Cell membrane</keyword>
<keyword evidence="6 8" id="KW-1278">Translocase</keyword>
<dbReference type="InterPro" id="IPR015854">
    <property type="entry name" value="ABC_transpr_LolD-like"/>
</dbReference>
<evidence type="ECO:0000256" key="3">
    <source>
        <dbReference type="ARBA" id="ARBA00022519"/>
    </source>
</evidence>
<dbReference type="InterPro" id="IPR017911">
    <property type="entry name" value="MacB-like_ATP-bd"/>
</dbReference>
<dbReference type="GO" id="GO:0005886">
    <property type="term" value="C:plasma membrane"/>
    <property type="evidence" value="ECO:0007669"/>
    <property type="project" value="UniProtKB-SubCell"/>
</dbReference>
<evidence type="ECO:0000259" key="9">
    <source>
        <dbReference type="PROSITE" id="PS50893"/>
    </source>
</evidence>
<keyword evidence="10" id="KW-0378">Hydrolase</keyword>
<feature type="domain" description="ABC transporter" evidence="9">
    <location>
        <begin position="8"/>
        <end position="229"/>
    </location>
</feature>
<evidence type="ECO:0000256" key="1">
    <source>
        <dbReference type="ARBA" id="ARBA00022448"/>
    </source>
</evidence>
<dbReference type="PANTHER" id="PTHR24220:SF689">
    <property type="entry name" value="LIPOPROTEIN-RELEASING SYSTEM ATP-BINDING PROTEIN LOLD"/>
    <property type="match status" value="1"/>
</dbReference>
<gene>
    <name evidence="10" type="primary">lolD_2</name>
    <name evidence="8" type="synonym">lolD</name>
    <name evidence="10" type="ORF">NCTC10699_01075</name>
</gene>
<comment type="subunit">
    <text evidence="8">The complex is composed of two ATP-binding proteins (LolD) and two transmembrane proteins (LolC and LolE).</text>
</comment>
<name>A0A379B4C2_9PAST</name>
<dbReference type="SUPFAM" id="SSF52540">
    <property type="entry name" value="P-loop containing nucleoside triphosphate hydrolases"/>
    <property type="match status" value="1"/>
</dbReference>
<dbReference type="InterPro" id="IPR017871">
    <property type="entry name" value="ABC_transporter-like_CS"/>
</dbReference>
<comment type="similarity">
    <text evidence="8">Belongs to the ABC transporter superfamily. Lipoprotein translocase (TC 3.A.1.125) family.</text>
</comment>
<dbReference type="InterPro" id="IPR003439">
    <property type="entry name" value="ABC_transporter-like_ATP-bd"/>
</dbReference>
<dbReference type="GO" id="GO:0044874">
    <property type="term" value="P:lipoprotein localization to outer membrane"/>
    <property type="evidence" value="ECO:0007669"/>
    <property type="project" value="TreeGrafter"/>
</dbReference>
<dbReference type="Gene3D" id="3.40.50.300">
    <property type="entry name" value="P-loop containing nucleotide triphosphate hydrolases"/>
    <property type="match status" value="1"/>
</dbReference>
<keyword evidence="11" id="KW-1185">Reference proteome</keyword>
<dbReference type="InterPro" id="IPR027417">
    <property type="entry name" value="P-loop_NTPase"/>
</dbReference>
<dbReference type="PROSITE" id="PS00211">
    <property type="entry name" value="ABC_TRANSPORTER_1"/>
    <property type="match status" value="1"/>
</dbReference>
<dbReference type="EMBL" id="UGSS01000002">
    <property type="protein sequence ID" value="SUB33457.1"/>
    <property type="molecule type" value="Genomic_DNA"/>
</dbReference>
<dbReference type="InterPro" id="IPR011924">
    <property type="entry name" value="LolD_lipo_ATP-bd"/>
</dbReference>
<dbReference type="NCBIfam" id="TIGR02211">
    <property type="entry name" value="LolD_lipo_ex"/>
    <property type="match status" value="1"/>
</dbReference>
<keyword evidence="3 8" id="KW-0997">Cell inner membrane</keyword>
<organism evidence="10 11">
    <name type="scientific">[Pasteurella] mairii</name>
    <dbReference type="NCBI Taxonomy" id="757"/>
    <lineage>
        <taxon>Bacteria</taxon>
        <taxon>Pseudomonadati</taxon>
        <taxon>Pseudomonadota</taxon>
        <taxon>Gammaproteobacteria</taxon>
        <taxon>Pasteurellales</taxon>
        <taxon>Pasteurellaceae</taxon>
    </lineage>
</organism>
<dbReference type="OrthoDB" id="9801477at2"/>
<dbReference type="PROSITE" id="PS50893">
    <property type="entry name" value="ABC_TRANSPORTER_2"/>
    <property type="match status" value="1"/>
</dbReference>
<dbReference type="GO" id="GO:0016887">
    <property type="term" value="F:ATP hydrolysis activity"/>
    <property type="evidence" value="ECO:0007669"/>
    <property type="project" value="InterPro"/>
</dbReference>
<dbReference type="FunFam" id="3.40.50.300:FF:000230">
    <property type="entry name" value="Lipoprotein-releasing system ATP-binding protein LolD"/>
    <property type="match status" value="1"/>
</dbReference>
<dbReference type="SMART" id="SM00382">
    <property type="entry name" value="AAA"/>
    <property type="match status" value="1"/>
</dbReference>
<keyword evidence="10" id="KW-0449">Lipoprotein</keyword>
<comment type="function">
    <text evidence="8">Part of the ABC transporter complex LolCDE involved in the translocation of mature outer membrane-directed lipoproteins, from the inner membrane to the periplasmic chaperone, LolA. Responsible for the formation of the LolA-lipoprotein complex in an ATP-dependent manner.</text>
</comment>
<evidence type="ECO:0000313" key="11">
    <source>
        <dbReference type="Proteomes" id="UP000254280"/>
    </source>
</evidence>
<evidence type="ECO:0000313" key="10">
    <source>
        <dbReference type="EMBL" id="SUB33457.1"/>
    </source>
</evidence>
<evidence type="ECO:0000256" key="4">
    <source>
        <dbReference type="ARBA" id="ARBA00022741"/>
    </source>
</evidence>
<evidence type="ECO:0000256" key="8">
    <source>
        <dbReference type="RuleBase" id="RU367068"/>
    </source>
</evidence>
<keyword evidence="7 8" id="KW-0472">Membrane</keyword>
<dbReference type="GO" id="GO:0089705">
    <property type="term" value="P:protein localization to outer membrane"/>
    <property type="evidence" value="ECO:0007669"/>
    <property type="project" value="TreeGrafter"/>
</dbReference>
<comment type="subcellular location">
    <subcellularLocation>
        <location evidence="8">Cell inner membrane</location>
        <topology evidence="8">Peripheral membrane protein</topology>
    </subcellularLocation>
</comment>
<dbReference type="Proteomes" id="UP000254280">
    <property type="component" value="Unassembled WGS sequence"/>
</dbReference>
<keyword evidence="4 8" id="KW-0547">Nucleotide-binding</keyword>
<evidence type="ECO:0000256" key="2">
    <source>
        <dbReference type="ARBA" id="ARBA00022475"/>
    </source>
</evidence>
<dbReference type="EC" id="7.6.2.-" evidence="8"/>
<sequence length="230" mass="25227">MIEKPFLLDCRHISKHYQEGSVQTPVLKDVSFSMNEGELVAIVGSSGSGKSTLLHTLGGLDQPSAGEVFIKGQSLQKASANELAKLRNQYLGFVYQFHHLMADFSALENVMMPMLIGKQNATEARDRAEKMLSAVGLAHRISHRPSALSGGERQRVAIARALVNQPSLVLADEPTGNLDRKTTESIFELIQGLNQEQGIAFLLVTHDLHLAEKLSRCLVMQDGILREGLK</sequence>
<dbReference type="CDD" id="cd03255">
    <property type="entry name" value="ABC_MJ0796_LolCDE_FtsE"/>
    <property type="match status" value="1"/>
</dbReference>
<protein>
    <recommendedName>
        <fullName evidence="8">Lipoprotein-releasing system ATP-binding protein LolD</fullName>
        <ecNumber evidence="8">7.6.2.-</ecNumber>
    </recommendedName>
</protein>
<dbReference type="InterPro" id="IPR003593">
    <property type="entry name" value="AAA+_ATPase"/>
</dbReference>
<dbReference type="GO" id="GO:0022857">
    <property type="term" value="F:transmembrane transporter activity"/>
    <property type="evidence" value="ECO:0007669"/>
    <property type="project" value="TreeGrafter"/>
</dbReference>
<reference evidence="10 11" key="1">
    <citation type="submission" date="2018-06" db="EMBL/GenBank/DDBJ databases">
        <authorList>
            <consortium name="Pathogen Informatics"/>
            <person name="Doyle S."/>
        </authorList>
    </citation>
    <scope>NUCLEOTIDE SEQUENCE [LARGE SCALE GENOMIC DNA]</scope>
    <source>
        <strain evidence="10 11">NCTC10699</strain>
    </source>
</reference>
<keyword evidence="1 8" id="KW-0813">Transport</keyword>
<accession>A0A379B4C2</accession>
<keyword evidence="5 8" id="KW-0067">ATP-binding</keyword>
<evidence type="ECO:0000256" key="7">
    <source>
        <dbReference type="ARBA" id="ARBA00023136"/>
    </source>
</evidence>
<proteinExistence type="inferred from homology"/>